<gene>
    <name evidence="4" type="ORF">GCM10010971_21570</name>
</gene>
<name>A0ABQ2PL35_9NEIS</name>
<evidence type="ECO:0000256" key="2">
    <source>
        <dbReference type="SAM" id="Phobius"/>
    </source>
</evidence>
<feature type="transmembrane region" description="Helical" evidence="2">
    <location>
        <begin position="143"/>
        <end position="161"/>
    </location>
</feature>
<keyword evidence="2" id="KW-0472">Membrane</keyword>
<protein>
    <recommendedName>
        <fullName evidence="3">Acyltransferase 3 domain-containing protein</fullName>
    </recommendedName>
</protein>
<feature type="compositionally biased region" description="Pro residues" evidence="1">
    <location>
        <begin position="335"/>
        <end position="345"/>
    </location>
</feature>
<feature type="transmembrane region" description="Helical" evidence="2">
    <location>
        <begin position="76"/>
        <end position="95"/>
    </location>
</feature>
<feature type="transmembrane region" description="Helical" evidence="2">
    <location>
        <begin position="232"/>
        <end position="250"/>
    </location>
</feature>
<feature type="transmembrane region" description="Helical" evidence="2">
    <location>
        <begin position="195"/>
        <end position="212"/>
    </location>
</feature>
<evidence type="ECO:0000256" key="1">
    <source>
        <dbReference type="SAM" id="MobiDB-lite"/>
    </source>
</evidence>
<proteinExistence type="predicted"/>
<dbReference type="EMBL" id="BMLY01000003">
    <property type="protein sequence ID" value="GGP26338.1"/>
    <property type="molecule type" value="Genomic_DNA"/>
</dbReference>
<keyword evidence="2" id="KW-1133">Transmembrane helix</keyword>
<dbReference type="Proteomes" id="UP000621859">
    <property type="component" value="Unassembled WGS sequence"/>
</dbReference>
<keyword evidence="2" id="KW-0812">Transmembrane</keyword>
<evidence type="ECO:0000313" key="5">
    <source>
        <dbReference type="Proteomes" id="UP000621859"/>
    </source>
</evidence>
<feature type="transmembrane region" description="Helical" evidence="2">
    <location>
        <begin position="167"/>
        <end position="188"/>
    </location>
</feature>
<dbReference type="Pfam" id="PF01757">
    <property type="entry name" value="Acyl_transf_3"/>
    <property type="match status" value="1"/>
</dbReference>
<accession>A0ABQ2PL35</accession>
<keyword evidence="5" id="KW-1185">Reference proteome</keyword>
<dbReference type="RefSeq" id="WP_188693101.1">
    <property type="nucleotide sequence ID" value="NZ_BMLY01000003.1"/>
</dbReference>
<evidence type="ECO:0000259" key="3">
    <source>
        <dbReference type="Pfam" id="PF01757"/>
    </source>
</evidence>
<reference evidence="5" key="1">
    <citation type="journal article" date="2019" name="Int. J. Syst. Evol. Microbiol.">
        <title>The Global Catalogue of Microorganisms (GCM) 10K type strain sequencing project: providing services to taxonomists for standard genome sequencing and annotation.</title>
        <authorList>
            <consortium name="The Broad Institute Genomics Platform"/>
            <consortium name="The Broad Institute Genome Sequencing Center for Infectious Disease"/>
            <person name="Wu L."/>
            <person name="Ma J."/>
        </authorList>
    </citation>
    <scope>NUCLEOTIDE SEQUENCE [LARGE SCALE GENOMIC DNA]</scope>
    <source>
        <strain evidence="5">CGMCC 1.8860</strain>
    </source>
</reference>
<feature type="transmembrane region" description="Helical" evidence="2">
    <location>
        <begin position="34"/>
        <end position="56"/>
    </location>
</feature>
<sequence>MTRDLVLDGLKGLAVVSVVFIHSVFWSGDSYTPAWLHGACLWLDVPLFFFLAGWSFSKVPSPQKAWQNLWRLQRRYMVFVALVWLGYLLSGHHLPPIRLVEWFLHDYHKAEWDDAVMGSMWFMRVYLGVSAVAITLIWFHERAALPVALVLVAALFFSQLAPDADWSAGWLPVVAFGMFYLPLFLLGYCHATGQLPGYWSALIALQAIWQLCCTPDLRNALIHLQSYKFPPQALYFAASWLSVCALLLMVRLRPVAWLFTRKPLLWMGRNAIYVFFAQGISATLMYAPVGLLNDLQLQWYVLLPPMFALNLYCTIMGARLLKAVEERVEKNLPTTSPPRQAPVPAPAARRATKRGA</sequence>
<feature type="transmembrane region" description="Helical" evidence="2">
    <location>
        <begin position="12"/>
        <end position="28"/>
    </location>
</feature>
<feature type="transmembrane region" description="Helical" evidence="2">
    <location>
        <begin position="271"/>
        <end position="291"/>
    </location>
</feature>
<feature type="region of interest" description="Disordered" evidence="1">
    <location>
        <begin position="331"/>
        <end position="356"/>
    </location>
</feature>
<feature type="domain" description="Acyltransferase 3" evidence="3">
    <location>
        <begin position="7"/>
        <end position="309"/>
    </location>
</feature>
<dbReference type="InterPro" id="IPR002656">
    <property type="entry name" value="Acyl_transf_3_dom"/>
</dbReference>
<comment type="caution">
    <text evidence="4">The sequence shown here is derived from an EMBL/GenBank/DDBJ whole genome shotgun (WGS) entry which is preliminary data.</text>
</comment>
<organism evidence="4 5">
    <name type="scientific">Silvimonas amylolytica</name>
    <dbReference type="NCBI Taxonomy" id="449663"/>
    <lineage>
        <taxon>Bacteria</taxon>
        <taxon>Pseudomonadati</taxon>
        <taxon>Pseudomonadota</taxon>
        <taxon>Betaproteobacteria</taxon>
        <taxon>Neisseriales</taxon>
        <taxon>Chitinibacteraceae</taxon>
        <taxon>Silvimonas</taxon>
    </lineage>
</organism>
<feature type="transmembrane region" description="Helical" evidence="2">
    <location>
        <begin position="297"/>
        <end position="321"/>
    </location>
</feature>
<evidence type="ECO:0000313" key="4">
    <source>
        <dbReference type="EMBL" id="GGP26338.1"/>
    </source>
</evidence>
<feature type="transmembrane region" description="Helical" evidence="2">
    <location>
        <begin position="115"/>
        <end position="136"/>
    </location>
</feature>